<dbReference type="Proteomes" id="UP000886885">
    <property type="component" value="Chromosome 4D"/>
</dbReference>
<reference evidence="2" key="1">
    <citation type="journal article" date="2020" name="bioRxiv">
        <title>Hybrid origin of Populus tomentosa Carr. identified through genome sequencing and phylogenomic analysis.</title>
        <authorList>
            <person name="An X."/>
            <person name="Gao K."/>
            <person name="Chen Z."/>
            <person name="Li J."/>
            <person name="Yang X."/>
            <person name="Yang X."/>
            <person name="Zhou J."/>
            <person name="Guo T."/>
            <person name="Zhao T."/>
            <person name="Huang S."/>
            <person name="Miao D."/>
            <person name="Khan W.U."/>
            <person name="Rao P."/>
            <person name="Ye M."/>
            <person name="Lei B."/>
            <person name="Liao W."/>
            <person name="Wang J."/>
            <person name="Ji L."/>
            <person name="Li Y."/>
            <person name="Guo B."/>
            <person name="Mustafa N.S."/>
            <person name="Li S."/>
            <person name="Yun Q."/>
            <person name="Keller S.R."/>
            <person name="Mao J."/>
            <person name="Zhang R."/>
            <person name="Strauss S.H."/>
        </authorList>
    </citation>
    <scope>NUCLEOTIDE SEQUENCE</scope>
    <source>
        <strain evidence="2">GM15</strain>
        <tissue evidence="2">Leaf</tissue>
    </source>
</reference>
<feature type="chain" id="PRO_5036465927" evidence="1">
    <location>
        <begin position="23"/>
        <end position="91"/>
    </location>
</feature>
<dbReference type="EMBL" id="JAAWWB010000008">
    <property type="protein sequence ID" value="KAG6777508.1"/>
    <property type="molecule type" value="Genomic_DNA"/>
</dbReference>
<protein>
    <submittedName>
        <fullName evidence="2">Uncharacterized protein</fullName>
    </submittedName>
</protein>
<comment type="caution">
    <text evidence="2">The sequence shown here is derived from an EMBL/GenBank/DDBJ whole genome shotgun (WGS) entry which is preliminary data.</text>
</comment>
<keyword evidence="3" id="KW-1185">Reference proteome</keyword>
<keyword evidence="1" id="KW-0732">Signal</keyword>
<organism evidence="2 3">
    <name type="scientific">Populus tomentosa</name>
    <name type="common">Chinese white poplar</name>
    <dbReference type="NCBI Taxonomy" id="118781"/>
    <lineage>
        <taxon>Eukaryota</taxon>
        <taxon>Viridiplantae</taxon>
        <taxon>Streptophyta</taxon>
        <taxon>Embryophyta</taxon>
        <taxon>Tracheophyta</taxon>
        <taxon>Spermatophyta</taxon>
        <taxon>Magnoliopsida</taxon>
        <taxon>eudicotyledons</taxon>
        <taxon>Gunneridae</taxon>
        <taxon>Pentapetalae</taxon>
        <taxon>rosids</taxon>
        <taxon>fabids</taxon>
        <taxon>Malpighiales</taxon>
        <taxon>Salicaceae</taxon>
        <taxon>Saliceae</taxon>
        <taxon>Populus</taxon>
    </lineage>
</organism>
<gene>
    <name evidence="2" type="ORF">POTOM_017333</name>
</gene>
<accession>A0A8X7ZUS0</accession>
<sequence length="91" mass="9902">MKTSIIAFLLLHTVLLHPLIVARQLLEFDGKGGVRHEITNVEGNDGSIGRIWMPPIRRCFGGIGRGCVLPPPSPVTNCGPNQRCHPPPTND</sequence>
<evidence type="ECO:0000256" key="1">
    <source>
        <dbReference type="SAM" id="SignalP"/>
    </source>
</evidence>
<name>A0A8X7ZUS0_POPTO</name>
<evidence type="ECO:0000313" key="3">
    <source>
        <dbReference type="Proteomes" id="UP000886885"/>
    </source>
</evidence>
<feature type="signal peptide" evidence="1">
    <location>
        <begin position="1"/>
        <end position="22"/>
    </location>
</feature>
<dbReference type="AlphaFoldDB" id="A0A8X7ZUS0"/>
<proteinExistence type="predicted"/>
<evidence type="ECO:0000313" key="2">
    <source>
        <dbReference type="EMBL" id="KAG6777508.1"/>
    </source>
</evidence>